<dbReference type="InterPro" id="IPR036890">
    <property type="entry name" value="HATPase_C_sf"/>
</dbReference>
<comment type="catalytic activity">
    <reaction evidence="1">
        <text>ATP + protein L-histidine = ADP + protein N-phospho-L-histidine.</text>
        <dbReference type="EC" id="2.7.13.3"/>
    </reaction>
</comment>
<keyword evidence="8" id="KW-0472">Membrane</keyword>
<sequence length="977" mass="106827">MKMKSHAEVPYNKKFAFRLHNITGGLCALVLGLFVSAFGLHAQPVNADDESTPGILEDSLRPQNVDFSAVDFSRLGSQLVPLVETKRAAGDVAKVRPDRRAAPDRISFRAAMALPAERKTLALQVPTDFHYADYWLDGELVASYRYANAQAFDSDSRPRKMLLPLPAGASSVEFAADFSAADIADRGAPAVLLGEREQLLSSSLLDLLIPLLLAGLLFGVALYCAVTYIGRRKGSAHLFLSIVLVVLCIRTLVLSDLLFYVFPHMDAVWPFKLTQATSLLAAAAFVVFLVKVDSIELEENVQKAFLAIAVAVSSLLLLLPASLYLTFKPYALYLSATWLLATGGLIVLGIVRKGMSASTLVALLAVAIGLVDIVLGLAGVETLVFEFLLAGTIAVTGMTILSVRLNKSYEEREHLAEELQKSNLSLQYRVEKRTRELAEKVEELESARKMAERANKNKTDFLAVMSHELRTPLSGIMGSLRHLAESESRLTEKQLLDNALNSCDALLEVINDILDMSKIEAGELKLHKQSFDLIALARSVRQLFAMPAQEKSIALDVSTAGLPDNGENLWVFGDEGRLRQVLSNLVNNALKFTTSGTIKIFVQLVAAHDDDYVIRINVIDTGIGIPQSRQEEIFNSFSQIDASSTRRTGGAGLGLPICKKLVEAMGGSIGVESVELKGSRFFVDLAMTRSEPRSSDAPPQEPEVRPAEVKKTERPLYVLVVEDDKANRELLVACLEKRGHLIRAEVNGLAGLKAVLSGGFDLVLMDVRMPIMDGVEATQKIREAGGSFKTLPIFAVTANIMTGEREKYIAAGFTGVLAKPVNRIQLDQLLVWAAKRSGEKPPIRKEVQREINRPANMLDTRTLDDLKATMDAKALALLLAKMQVSLQKNMAGLSDALTGERWQEAERLTHSMIGVCANYGMSAAASRLMLLHAKLSKSEEREACKQQRTEILGLLQASLKQLKKWAAETLQSKTVTP</sequence>
<feature type="transmembrane region" description="Helical" evidence="8">
    <location>
        <begin position="358"/>
        <end position="378"/>
    </location>
</feature>
<feature type="transmembrane region" description="Helical" evidence="8">
    <location>
        <begin position="330"/>
        <end position="351"/>
    </location>
</feature>
<dbReference type="CDD" id="cd17546">
    <property type="entry name" value="REC_hyHK_CKI1_RcsC-like"/>
    <property type="match status" value="1"/>
</dbReference>
<dbReference type="Pfam" id="PF02518">
    <property type="entry name" value="HATPase_c"/>
    <property type="match status" value="1"/>
</dbReference>
<evidence type="ECO:0000313" key="12">
    <source>
        <dbReference type="Proteomes" id="UP001224392"/>
    </source>
</evidence>
<dbReference type="EMBL" id="BSYJ01000001">
    <property type="protein sequence ID" value="GMG85819.1"/>
    <property type="molecule type" value="Genomic_DNA"/>
</dbReference>
<keyword evidence="8" id="KW-1133">Transmembrane helix</keyword>
<evidence type="ECO:0000256" key="3">
    <source>
        <dbReference type="ARBA" id="ARBA00022553"/>
    </source>
</evidence>
<dbReference type="Gene3D" id="3.40.50.2300">
    <property type="match status" value="1"/>
</dbReference>
<dbReference type="SUPFAM" id="SSF55874">
    <property type="entry name" value="ATPase domain of HSP90 chaperone/DNA topoisomerase II/histidine kinase"/>
    <property type="match status" value="1"/>
</dbReference>
<dbReference type="PROSITE" id="PS50110">
    <property type="entry name" value="RESPONSE_REGULATORY"/>
    <property type="match status" value="1"/>
</dbReference>
<accession>A0ABQ6LUR1</accession>
<evidence type="ECO:0000259" key="9">
    <source>
        <dbReference type="PROSITE" id="PS50109"/>
    </source>
</evidence>
<dbReference type="InterPro" id="IPR011623">
    <property type="entry name" value="7TMR_DISM_rcpt_extracell_dom1"/>
</dbReference>
<organism evidence="11 12">
    <name type="scientific">Biformimicrobium ophioploci</name>
    <dbReference type="NCBI Taxonomy" id="3036711"/>
    <lineage>
        <taxon>Bacteria</taxon>
        <taxon>Pseudomonadati</taxon>
        <taxon>Pseudomonadota</taxon>
        <taxon>Gammaproteobacteria</taxon>
        <taxon>Cellvibrionales</taxon>
        <taxon>Microbulbiferaceae</taxon>
        <taxon>Biformimicrobium</taxon>
    </lineage>
</organism>
<protein>
    <recommendedName>
        <fullName evidence="2">histidine kinase</fullName>
        <ecNumber evidence="2">2.7.13.3</ecNumber>
    </recommendedName>
</protein>
<evidence type="ECO:0000256" key="5">
    <source>
        <dbReference type="ARBA" id="ARBA00022777"/>
    </source>
</evidence>
<comment type="caution">
    <text evidence="11">The sequence shown here is derived from an EMBL/GenBank/DDBJ whole genome shotgun (WGS) entry which is preliminary data.</text>
</comment>
<dbReference type="PROSITE" id="PS50109">
    <property type="entry name" value="HIS_KIN"/>
    <property type="match status" value="1"/>
</dbReference>
<dbReference type="SMART" id="SM00388">
    <property type="entry name" value="HisKA"/>
    <property type="match status" value="1"/>
</dbReference>
<evidence type="ECO:0000256" key="6">
    <source>
        <dbReference type="PROSITE-ProRule" id="PRU00169"/>
    </source>
</evidence>
<dbReference type="InterPro" id="IPR036641">
    <property type="entry name" value="HPT_dom_sf"/>
</dbReference>
<dbReference type="InterPro" id="IPR011006">
    <property type="entry name" value="CheY-like_superfamily"/>
</dbReference>
<proteinExistence type="predicted"/>
<evidence type="ECO:0000259" key="10">
    <source>
        <dbReference type="PROSITE" id="PS50110"/>
    </source>
</evidence>
<dbReference type="EC" id="2.7.13.3" evidence="2"/>
<dbReference type="PANTHER" id="PTHR43047">
    <property type="entry name" value="TWO-COMPONENT HISTIDINE PROTEIN KINASE"/>
    <property type="match status" value="1"/>
</dbReference>
<keyword evidence="12" id="KW-1185">Reference proteome</keyword>
<dbReference type="SUPFAM" id="SSF52172">
    <property type="entry name" value="CheY-like"/>
    <property type="match status" value="1"/>
</dbReference>
<feature type="coiled-coil region" evidence="7">
    <location>
        <begin position="430"/>
        <end position="457"/>
    </location>
</feature>
<dbReference type="RefSeq" id="WP_285762348.1">
    <property type="nucleotide sequence ID" value="NZ_BSYJ01000001.1"/>
</dbReference>
<keyword evidence="4" id="KW-0808">Transferase</keyword>
<gene>
    <name evidence="11" type="ORF">MNKW57_01400</name>
</gene>
<dbReference type="PANTHER" id="PTHR43047:SF72">
    <property type="entry name" value="OSMOSENSING HISTIDINE PROTEIN KINASE SLN1"/>
    <property type="match status" value="1"/>
</dbReference>
<evidence type="ECO:0000256" key="4">
    <source>
        <dbReference type="ARBA" id="ARBA00022679"/>
    </source>
</evidence>
<dbReference type="SMART" id="SM00387">
    <property type="entry name" value="HATPase_c"/>
    <property type="match status" value="1"/>
</dbReference>
<dbReference type="SUPFAM" id="SSF47384">
    <property type="entry name" value="Homodimeric domain of signal transducing histidine kinase"/>
    <property type="match status" value="1"/>
</dbReference>
<evidence type="ECO:0000256" key="7">
    <source>
        <dbReference type="SAM" id="Coils"/>
    </source>
</evidence>
<dbReference type="InterPro" id="IPR005467">
    <property type="entry name" value="His_kinase_dom"/>
</dbReference>
<dbReference type="Pfam" id="PF00512">
    <property type="entry name" value="HisKA"/>
    <property type="match status" value="1"/>
</dbReference>
<evidence type="ECO:0000256" key="1">
    <source>
        <dbReference type="ARBA" id="ARBA00000085"/>
    </source>
</evidence>
<dbReference type="Gene3D" id="1.10.287.130">
    <property type="match status" value="1"/>
</dbReference>
<reference evidence="11 12" key="1">
    <citation type="submission" date="2023-04" db="EMBL/GenBank/DDBJ databases">
        <title>Marinobulbifer ophiurae gen. nov., sp. Nov., isolate from tissue of brittle star Ophioplocus japonicus.</title>
        <authorList>
            <person name="Kawano K."/>
            <person name="Sawayama S."/>
            <person name="Nakagawa S."/>
        </authorList>
    </citation>
    <scope>NUCLEOTIDE SEQUENCE [LARGE SCALE GENOMIC DNA]</scope>
    <source>
        <strain evidence="11 12">NKW57</strain>
    </source>
</reference>
<name>A0ABQ6LUR1_9GAMM</name>
<evidence type="ECO:0000256" key="8">
    <source>
        <dbReference type="SAM" id="Phobius"/>
    </source>
</evidence>
<dbReference type="InterPro" id="IPR003661">
    <property type="entry name" value="HisK_dim/P_dom"/>
</dbReference>
<feature type="domain" description="Histidine kinase" evidence="9">
    <location>
        <begin position="464"/>
        <end position="689"/>
    </location>
</feature>
<feature type="modified residue" description="4-aspartylphosphate" evidence="6">
    <location>
        <position position="766"/>
    </location>
</feature>
<dbReference type="Gene3D" id="3.30.565.10">
    <property type="entry name" value="Histidine kinase-like ATPase, C-terminal domain"/>
    <property type="match status" value="1"/>
</dbReference>
<feature type="transmembrane region" description="Helical" evidence="8">
    <location>
        <begin position="207"/>
        <end position="226"/>
    </location>
</feature>
<evidence type="ECO:0000313" key="11">
    <source>
        <dbReference type="EMBL" id="GMG85819.1"/>
    </source>
</evidence>
<feature type="transmembrane region" description="Helical" evidence="8">
    <location>
        <begin position="273"/>
        <end position="292"/>
    </location>
</feature>
<feature type="transmembrane region" description="Helical" evidence="8">
    <location>
        <begin position="238"/>
        <end position="261"/>
    </location>
</feature>
<keyword evidence="8" id="KW-0812">Transmembrane</keyword>
<dbReference type="Pfam" id="PF00072">
    <property type="entry name" value="Response_reg"/>
    <property type="match status" value="1"/>
</dbReference>
<dbReference type="Proteomes" id="UP001224392">
    <property type="component" value="Unassembled WGS sequence"/>
</dbReference>
<feature type="transmembrane region" description="Helical" evidence="8">
    <location>
        <begin position="304"/>
        <end position="324"/>
    </location>
</feature>
<dbReference type="InterPro" id="IPR001789">
    <property type="entry name" value="Sig_transdc_resp-reg_receiver"/>
</dbReference>
<keyword evidence="5" id="KW-0418">Kinase</keyword>
<dbReference type="SMART" id="SM00448">
    <property type="entry name" value="REC"/>
    <property type="match status" value="1"/>
</dbReference>
<dbReference type="SUPFAM" id="SSF47226">
    <property type="entry name" value="Histidine-containing phosphotransfer domain, HPT domain"/>
    <property type="match status" value="1"/>
</dbReference>
<dbReference type="InterPro" id="IPR003594">
    <property type="entry name" value="HATPase_dom"/>
</dbReference>
<dbReference type="CDD" id="cd00082">
    <property type="entry name" value="HisKA"/>
    <property type="match status" value="1"/>
</dbReference>
<dbReference type="Gene3D" id="1.20.120.160">
    <property type="entry name" value="HPT domain"/>
    <property type="match status" value="1"/>
</dbReference>
<dbReference type="PRINTS" id="PR00344">
    <property type="entry name" value="BCTRLSENSOR"/>
</dbReference>
<feature type="domain" description="Response regulatory" evidence="10">
    <location>
        <begin position="717"/>
        <end position="834"/>
    </location>
</feature>
<evidence type="ECO:0000256" key="2">
    <source>
        <dbReference type="ARBA" id="ARBA00012438"/>
    </source>
</evidence>
<dbReference type="InterPro" id="IPR004358">
    <property type="entry name" value="Sig_transdc_His_kin-like_C"/>
</dbReference>
<dbReference type="Pfam" id="PF07695">
    <property type="entry name" value="7TMR-DISM_7TM"/>
    <property type="match status" value="1"/>
</dbReference>
<dbReference type="CDD" id="cd16922">
    <property type="entry name" value="HATPase_EvgS-ArcB-TorS-like"/>
    <property type="match status" value="1"/>
</dbReference>
<keyword evidence="3 6" id="KW-0597">Phosphoprotein</keyword>
<keyword evidence="7" id="KW-0175">Coiled coil</keyword>
<dbReference type="InterPro" id="IPR036097">
    <property type="entry name" value="HisK_dim/P_sf"/>
</dbReference>